<feature type="domain" description="Aminoacyl-transfer RNA synthetases class-II family profile" evidence="9">
    <location>
        <begin position="159"/>
        <end position="395"/>
    </location>
</feature>
<evidence type="ECO:0000256" key="1">
    <source>
        <dbReference type="ARBA" id="ARBA00012840"/>
    </source>
</evidence>
<dbReference type="AlphaFoldDB" id="A0A6J7EI44"/>
<evidence type="ECO:0000256" key="3">
    <source>
        <dbReference type="ARBA" id="ARBA00022741"/>
    </source>
</evidence>
<feature type="compositionally biased region" description="Basic and acidic residues" evidence="8">
    <location>
        <begin position="66"/>
        <end position="88"/>
    </location>
</feature>
<dbReference type="InterPro" id="IPR045864">
    <property type="entry name" value="aa-tRNA-synth_II/BPL/LPL"/>
</dbReference>
<dbReference type="Gene3D" id="1.10.287.40">
    <property type="entry name" value="Serine-tRNA synthetase, tRNA binding domain"/>
    <property type="match status" value="1"/>
</dbReference>
<dbReference type="Pfam" id="PF00587">
    <property type="entry name" value="tRNA-synt_2b"/>
    <property type="match status" value="1"/>
</dbReference>
<dbReference type="GO" id="GO:0004828">
    <property type="term" value="F:serine-tRNA ligase activity"/>
    <property type="evidence" value="ECO:0007669"/>
    <property type="project" value="UniProtKB-EC"/>
</dbReference>
<dbReference type="PANTHER" id="PTHR11778">
    <property type="entry name" value="SERYL-TRNA SYNTHETASE"/>
    <property type="match status" value="1"/>
</dbReference>
<evidence type="ECO:0000256" key="6">
    <source>
        <dbReference type="ARBA" id="ARBA00023146"/>
    </source>
</evidence>
<evidence type="ECO:0000256" key="8">
    <source>
        <dbReference type="SAM" id="MobiDB-lite"/>
    </source>
</evidence>
<gene>
    <name evidence="10" type="ORF">UFOPK3444_01590</name>
</gene>
<dbReference type="Pfam" id="PF02403">
    <property type="entry name" value="Seryl_tRNA_N"/>
    <property type="match status" value="1"/>
</dbReference>
<reference evidence="10" key="1">
    <citation type="submission" date="2020-05" db="EMBL/GenBank/DDBJ databases">
        <authorList>
            <person name="Chiriac C."/>
            <person name="Salcher M."/>
            <person name="Ghai R."/>
            <person name="Kavagutti S V."/>
        </authorList>
    </citation>
    <scope>NUCLEOTIDE SEQUENCE</scope>
</reference>
<keyword evidence="3" id="KW-0547">Nucleotide-binding</keyword>
<dbReference type="PIRSF" id="PIRSF001529">
    <property type="entry name" value="Ser-tRNA-synth_IIa"/>
    <property type="match status" value="1"/>
</dbReference>
<evidence type="ECO:0000256" key="4">
    <source>
        <dbReference type="ARBA" id="ARBA00022840"/>
    </source>
</evidence>
<protein>
    <recommendedName>
        <fullName evidence="1">serine--tRNA ligase</fullName>
        <ecNumber evidence="1">6.1.1.11</ecNumber>
    </recommendedName>
    <alternativeName>
        <fullName evidence="7">Seryl-tRNA synthetase</fullName>
    </alternativeName>
</protein>
<organism evidence="10">
    <name type="scientific">freshwater metagenome</name>
    <dbReference type="NCBI Taxonomy" id="449393"/>
    <lineage>
        <taxon>unclassified sequences</taxon>
        <taxon>metagenomes</taxon>
        <taxon>ecological metagenomes</taxon>
    </lineage>
</organism>
<dbReference type="EMBL" id="CAFBLU010000050">
    <property type="protein sequence ID" value="CAB4882646.1"/>
    <property type="molecule type" value="Genomic_DNA"/>
</dbReference>
<keyword evidence="4" id="KW-0067">ATP-binding</keyword>
<sequence>MLDLKTLRADTDSVRAALARRNDGSDTRLDQALDLDTQWRQATAAAEEARAELNAASKGRTGAPTEAERQEMSVLAEKGREASDQESKAKASLDGLLAMLPNPPAPDAADEDTVLREVGESGAQGRDHLDLAGPMIDMEAAARLSGSRFAYLRGPLVMVELALVRYALELLGGEGFEPVIPPVLVREEALFGTGFMPDTEQQIYKLADDDLYLTGTSEVALAGLNAGQIIEQGDLPLRYAGFSPCFRREAGSAGKDTRGVFRVHQFDKVEMYSLVPPDQSEAEHERILALEERILSELGIPYRVVNIGVAELGASAAKKYDCEAWLPGQGRWRELTSCSNTTDFQARRLNIRMRPEGGGKPEILHTLNGTAVAVGRTLIALLENGQREDGTVEMPQVLVERGAPAVLSANPSA</sequence>
<dbReference type="PRINTS" id="PR00981">
    <property type="entry name" value="TRNASYNTHSER"/>
</dbReference>
<dbReference type="EC" id="6.1.1.11" evidence="1"/>
<keyword evidence="5" id="KW-0648">Protein biosynthesis</keyword>
<name>A0A6J7EI44_9ZZZZ</name>
<feature type="region of interest" description="Disordered" evidence="8">
    <location>
        <begin position="43"/>
        <end position="88"/>
    </location>
</feature>
<dbReference type="InterPro" id="IPR015866">
    <property type="entry name" value="Ser-tRNA-synth_1_N"/>
</dbReference>
<keyword evidence="6" id="KW-0030">Aminoacyl-tRNA synthetase</keyword>
<dbReference type="CDD" id="cd00770">
    <property type="entry name" value="SerRS_core"/>
    <property type="match status" value="1"/>
</dbReference>
<feature type="compositionally biased region" description="Low complexity" evidence="8">
    <location>
        <begin position="43"/>
        <end position="56"/>
    </location>
</feature>
<dbReference type="GO" id="GO:0006434">
    <property type="term" value="P:seryl-tRNA aminoacylation"/>
    <property type="evidence" value="ECO:0007669"/>
    <property type="project" value="InterPro"/>
</dbReference>
<evidence type="ECO:0000259" key="9">
    <source>
        <dbReference type="PROSITE" id="PS50862"/>
    </source>
</evidence>
<dbReference type="SUPFAM" id="SSF46589">
    <property type="entry name" value="tRNA-binding arm"/>
    <property type="match status" value="1"/>
</dbReference>
<dbReference type="Gene3D" id="3.30.930.10">
    <property type="entry name" value="Bira Bifunctional Protein, Domain 2"/>
    <property type="match status" value="1"/>
</dbReference>
<dbReference type="PROSITE" id="PS50862">
    <property type="entry name" value="AA_TRNA_LIGASE_II"/>
    <property type="match status" value="1"/>
</dbReference>
<keyword evidence="2" id="KW-0436">Ligase</keyword>
<dbReference type="InterPro" id="IPR002317">
    <property type="entry name" value="Ser-tRNA-ligase_type_1"/>
</dbReference>
<dbReference type="GO" id="GO:0005524">
    <property type="term" value="F:ATP binding"/>
    <property type="evidence" value="ECO:0007669"/>
    <property type="project" value="UniProtKB-KW"/>
</dbReference>
<proteinExistence type="predicted"/>
<evidence type="ECO:0000256" key="2">
    <source>
        <dbReference type="ARBA" id="ARBA00022598"/>
    </source>
</evidence>
<dbReference type="InterPro" id="IPR006195">
    <property type="entry name" value="aa-tRNA-synth_II"/>
</dbReference>
<accession>A0A6J7EI44</accession>
<dbReference type="InterPro" id="IPR033729">
    <property type="entry name" value="SerRS_core"/>
</dbReference>
<evidence type="ECO:0000256" key="5">
    <source>
        <dbReference type="ARBA" id="ARBA00022917"/>
    </source>
</evidence>
<evidence type="ECO:0000256" key="7">
    <source>
        <dbReference type="ARBA" id="ARBA00031113"/>
    </source>
</evidence>
<dbReference type="NCBIfam" id="TIGR00414">
    <property type="entry name" value="serS"/>
    <property type="match status" value="1"/>
</dbReference>
<evidence type="ECO:0000313" key="10">
    <source>
        <dbReference type="EMBL" id="CAB4882646.1"/>
    </source>
</evidence>
<dbReference type="SUPFAM" id="SSF55681">
    <property type="entry name" value="Class II aaRS and biotin synthetases"/>
    <property type="match status" value="1"/>
</dbReference>
<dbReference type="InterPro" id="IPR042103">
    <property type="entry name" value="SerRS_1_N_sf"/>
</dbReference>
<dbReference type="InterPro" id="IPR010978">
    <property type="entry name" value="tRNA-bd_arm"/>
</dbReference>
<dbReference type="InterPro" id="IPR002314">
    <property type="entry name" value="aa-tRNA-synt_IIb"/>
</dbReference>